<keyword evidence="3" id="KW-0445">Lipid transport</keyword>
<dbReference type="Proteomes" id="UP000440732">
    <property type="component" value="Unassembled WGS sequence"/>
</dbReference>
<evidence type="ECO:0000313" key="7">
    <source>
        <dbReference type="EMBL" id="KAE8944724.1"/>
    </source>
</evidence>
<dbReference type="InterPro" id="IPR036034">
    <property type="entry name" value="PDZ_sf"/>
</dbReference>
<evidence type="ECO:0000256" key="4">
    <source>
        <dbReference type="SAM" id="Coils"/>
    </source>
</evidence>
<dbReference type="EMBL" id="QXGA01000149">
    <property type="protein sequence ID" value="KAE9151387.1"/>
    <property type="molecule type" value="Genomic_DNA"/>
</dbReference>
<dbReference type="Proteomes" id="UP000429523">
    <property type="component" value="Unassembled WGS sequence"/>
</dbReference>
<feature type="coiled-coil region" evidence="4">
    <location>
        <begin position="705"/>
        <end position="734"/>
    </location>
</feature>
<keyword evidence="4" id="KW-0175">Coiled coil</keyword>
<feature type="region of interest" description="Disordered" evidence="5">
    <location>
        <begin position="459"/>
        <end position="478"/>
    </location>
</feature>
<comment type="similarity">
    <text evidence="1">Belongs to the VPS13 family.</text>
</comment>
<dbReference type="PROSITE" id="PS50106">
    <property type="entry name" value="PDZ"/>
    <property type="match status" value="1"/>
</dbReference>
<feature type="compositionally biased region" description="Acidic residues" evidence="5">
    <location>
        <begin position="924"/>
        <end position="934"/>
    </location>
</feature>
<dbReference type="GO" id="GO:0006623">
    <property type="term" value="P:protein targeting to vacuole"/>
    <property type="evidence" value="ECO:0007669"/>
    <property type="project" value="TreeGrafter"/>
</dbReference>
<dbReference type="PROSITE" id="PS50096">
    <property type="entry name" value="IQ"/>
    <property type="match status" value="1"/>
</dbReference>
<proteinExistence type="inferred from homology"/>
<dbReference type="InterPro" id="IPR026847">
    <property type="entry name" value="VPS13"/>
</dbReference>
<feature type="compositionally biased region" description="Basic and acidic residues" evidence="5">
    <location>
        <begin position="459"/>
        <end position="471"/>
    </location>
</feature>
<dbReference type="Pfam" id="PF25036">
    <property type="entry name" value="VPS13_VAB"/>
    <property type="match status" value="1"/>
</dbReference>
<feature type="compositionally biased region" description="Basic and acidic residues" evidence="5">
    <location>
        <begin position="371"/>
        <end position="382"/>
    </location>
</feature>
<evidence type="ECO:0000256" key="2">
    <source>
        <dbReference type="ARBA" id="ARBA00022448"/>
    </source>
</evidence>
<dbReference type="Pfam" id="PF00595">
    <property type="entry name" value="PDZ"/>
    <property type="match status" value="1"/>
</dbReference>
<evidence type="ECO:0000256" key="5">
    <source>
        <dbReference type="SAM" id="MobiDB-lite"/>
    </source>
</evidence>
<dbReference type="EMBL" id="QXGF01000190">
    <property type="protein sequence ID" value="KAE8944724.1"/>
    <property type="molecule type" value="Genomic_DNA"/>
</dbReference>
<feature type="compositionally biased region" description="Basic residues" evidence="5">
    <location>
        <begin position="383"/>
        <end position="395"/>
    </location>
</feature>
<evidence type="ECO:0000313" key="8">
    <source>
        <dbReference type="EMBL" id="KAE9151387.1"/>
    </source>
</evidence>
<dbReference type="GO" id="GO:0006869">
    <property type="term" value="P:lipid transport"/>
    <property type="evidence" value="ECO:0007669"/>
    <property type="project" value="UniProtKB-KW"/>
</dbReference>
<sequence length="3910" mass="429878">MAKAIISSILEAQLGKYVAGLRSDSLVVGLWSGELELRDLALKPHALAELQLPVAVASGSVARVLVRVPWNQLGSASVTVTLEGVSALVVPNTQRPGAAELLQAKKNQLERRELLRQHRRFAARVGPGQEQHEQQRPEEDEGTFVSRLTARIVANLQVTLRDVHLRYEDAVANPEAPLACGLMLEQFRYFTTDEEGREAFVDQTTVHNAFTYKKAELSQFAMYWDRLDVGDKAARLETRGDVDVPRAMRAMVQELDGQQEDAPADSGRRWLLRPCSLAVQLTKNESADYSTVAKYTVEAEMGALQASLTREQYEDVLFLQRAFLGRRAVEAHFALARGRPLHTPSARPREWWDYATRLVLEQRRAKLRRQAASDKTKEADAHHAHRRRPHHRKMRWSSVHKALLEQQLYVEAFRSELRNGAQLDPTTRQGKFKQRYEEIYPLDVVLLLRDVAEDAEERAQEEAKASAKEQAKTQAAQGGGGSWYSYFFGGEAEVASASNEVEGEHVLSAEGRENLREAYNDAVEKASDAHEVPMGCNLVSVQLQLTNGSMALYQSNAHESPFVTGMLNGSLAVNIQPENEWDASFQVQHFDIFNGLARDSRFHSFCSPSSSISPSDDPSASCVSVNVSRRAVLERQLRGDDDVEATLRVRVRSEPVRMMVDPSFVMFLHAFFVSLLPEKQLERVWQFATSSVADWMFADDSPDEMKLLESSNTSAEKEAEEAELMRSLERAEGRVAYDVLVDMDAPVLILPENVAEPTGAVLVVDLGRLGFRNDEKVTAIDAPLDVALGTTGEDPRRLQWRLDVTQVHVSLGRQEQLVEWTDEELRSFTKIVKELSIEFTLHTQAATSRLRLPSRSGTKPTEAKPLPQVGVYAALPKISICLIEEQLVALGQIHSSVVAQAVLIARDNDKRLAYFEDQGHESGEESAAESESTSDESTSVASVIPASVEEKFLLEMELSLGCVELNLRESAAKEAFILRASQTSFSVEAYTGHQDFHARLKALVMEDKLYSPDSCYYKLISTGEEGEGETPHLIAIDVTAFSLDDGVPMIRESGQASQLEADVQFNVLHLQWNPSSVALFYRIISAYASAIQSHDDDLPSEDVTSPRALPAEEEATTELRPGGGHEKDVAALASLRSRGKPLVVVRASLVQFSLTFNKDQLDRQLARLEMSNAAVNYTSYDVEGQSSTDEDTFEVTGHVGNFVATDLSTSKHPLYSPLLGLDEEEARRRVASGMEPEALLTFAFVSDLKASDKSSLRLAFKPIRGVYYHQQILELVDFVLEGVLGAMVSQTLMNATQLLLREDEASVVLDLTVEKPTLILPLSLEDAPHAKVTADMLRLVHFPSSAVHYEGPPGARTKRVVHDESLPRAMVRRSEAEGGGISLRVDCKDLFLEQVRIFCTAPSAGKRTKGADTGPVYEDLLPKPADLKISIEDLVSSTISLGDEETVNGESRTVFLPRITVDSVLPPLEAHISRTSYLGIVALILENFGADALQNAPAAAGPLGRASSSSRLLNRRQSSADIAELPSLRPTVTYTYLQSDADEATLQVRFVMENVRIMLYQDGPADAFVGEDASPDSIVQRAISEADSGNIVRGGAFAEVVATDFSLVFYDEYERNPRLTVHLGAFSARDLVGKYKASVNGAEGGTLLISPRPLEIRYTWDDIALTGELDLAFSEVTGTVIPEALLTLTGFFALPSRPSQSEVTSAKTPSGSVHELRRSQVAPPSPSLLTRRESISDILRDGKEPELTITVRATAKQVGVAVPRDCYDPESPRVAFAGDFTLEFKWKPHPDAKKEKADDDLDIQSSILADARNMEIVLENARRPGCCVASPSSSSRWDAIDVAPLIQLLEPCDLHVEVSDLFPHAGQRQQIVALSFTPIEVFVSYDDACMAMDTMESFNEAIALHEARHSTSELQRPSRIDSPTSRALTRARSSSKSIVVETATEEEIHRYFTCELPSVSLTLINDCDGCDMGLAQLQVERCHLFLNVTYTAQLEESDDISASFAEPDLSAAPVTTTVSGGGNLVVLMSYYNPDTRDWHPMCTEWALDASVQGSISGASELHVILTATQALDLTVTHGLLEVVASVGGAWKRRAALGATKVLAEENEDEDVERRKMAPCVIRNETGLPLSFWLTNGSFTTEPHVVSTGSLADVRYLHAPGRGRGVVRRYASGDRDAANLRLCLQLMDSKSSEGSAARFQAVQGLIFEQLGARTFPLVDTHGQRTNFTLSLSAQLVEGRILLVVSSPIKLVNRLTSGRPVALLVNDPTWHTPVEIGILRSNQESAVPVLLSLASELRVRPVGNGVSYSWSAPIPVQTRSAVELKVEAAVSSTTALRESFGHIGDGRNAVYCVSMSSDKELRAVSFAEPLVLVNKLPVPLTFRLRSAYSSAYGSGSSDSPSKPETIAVGAKTSIWWTDIAQRPLFQLLVEGCTTPSKWLELVPRGTGSGAVLSVQLTRVDDGRPFRLLLRVVGGDRAARPVRVEILAEVWVINRSGLELVYGTAADSEAYIPPRAARAQVGNAQISAYSSDNSGKVPVVRIGLRGCNWSARFEADPRRLSWQDECITLRSAGSSASSEGVLYELGVSADYATRHFGSVTTLVSVIPRYLVLNRSSHTLLLLEAPNRQHQRLEDSSNDNLAHHVLAAGDMYALYWVGGTRAPLRASVLPDDDASGTFCSDGYDWSAAFAVDRVANTDLLVPPRSSGRGVHLEVVVKRGSFSQATFVVVVTDGGAGSPTSTSSRLSSAGSTVSSSARDAVAGFDTAGWQTFTLHAQVAGVVVTVTDKKHGGTLEESQSLFAGGLEDESEPVARATFTRIGVEASWSPHATAAKLNLMGLKVEDLLPQTKNRVVLRPLLRGDSASAKASMDKYFLELTYLERPHAKYTWVERVHLELQNVKVSTSMSFVDRLNQLQKETIAHFQHKSLVSAFPGEDDTNDEDDEDGDLLAYFVPQNEEGEEGASAADMAAMTGRKLYIASGEISPVRVVVSFTRDKSDSSQRSNEGFWLSNLKLKIEIENACVTLEGYRLSHALATQESLTAAIVRFYEQSVKSQALGLIESIEVTSLVTSMVAGGVTSLVSTLRGKADPAAAAGAMAPGLLTSSSSLGGDGDSSQGVPFRYEHMSNGEIVRKHSKALGECRSSAEFLRQVRHLVYDWDANHTGLEARGCVALALINNSRHSLVVNTQLNDGASLRVLPLGRRHLASVLDAPIDSGTASAGGGSATVWRADRALVVFAYGYTPTLLTSGDVYFTVQSNACSVYATRKTARLRANRGYTATFTLQESQSWWSANVVIIGDDLQAGDSSSSVSDSDALFGETPASTAQDTEATDGDDEFEVEFSGASLGLVAKQSGRLVIVRECVPSSAAQASGRIDPGDCILAVNGVSVANTSQFKQLTLKPHRMSSKDGSITQLPARFKRPWGSTRKEEVKHVAPSASPAESEQNKLAALRSKRVVGFFRAKARRRAGAQALASVVRSSNGAVLTLLRSLRHLAAGFFSRKRQSLTALIGRESKWRRKLRLLPSVLMGEKSVLSMIQNTLRRTFRLGADKKTQAERERRQHQVRIYQWVCRALARLGRSAISAARKRYRAEGAALLSREMVHGLLDEELPLLAVKFVAMREHERRAKNAQVIQRMWRRVKRSEQASLDAKARILDVLTSLPSRLRQQRETQQQTIKTVHDASSSATRLFIHRAAQRLAARVIQRVWRGHRARARVRRLRDWRMKKFLRRRQRERLRDARTALLMPSEVEQRYRQELETRMLARQQETPLLPVPRRDESRHYQRRRGERATLLEPLPLQSRPPHISSTTRTKVQCFPFSRFEKIIAQDARVNLRNVWVAIPVGHQEQEEETGSRHGGLSPLLVGKGRLKRNKGGLQTTYDWVPAHLLQSQEEREAAKIRRRKRATSPSVVKHILEF</sequence>
<evidence type="ECO:0000313" key="10">
    <source>
        <dbReference type="Proteomes" id="UP000440732"/>
    </source>
</evidence>
<comment type="caution">
    <text evidence="7">The sequence shown here is derived from an EMBL/GenBank/DDBJ whole genome shotgun (WGS) entry which is preliminary data.</text>
</comment>
<dbReference type="InterPro" id="IPR026854">
    <property type="entry name" value="VPS13_N"/>
</dbReference>
<organism evidence="7 9">
    <name type="scientific">Phytophthora fragariae</name>
    <dbReference type="NCBI Taxonomy" id="53985"/>
    <lineage>
        <taxon>Eukaryota</taxon>
        <taxon>Sar</taxon>
        <taxon>Stramenopiles</taxon>
        <taxon>Oomycota</taxon>
        <taxon>Peronosporomycetes</taxon>
        <taxon>Peronosporales</taxon>
        <taxon>Peronosporaceae</taxon>
        <taxon>Phytophthora</taxon>
    </lineage>
</organism>
<dbReference type="SUPFAM" id="SSF50156">
    <property type="entry name" value="PDZ domain-like"/>
    <property type="match status" value="1"/>
</dbReference>
<reference evidence="9 10" key="1">
    <citation type="submission" date="2018-08" db="EMBL/GenBank/DDBJ databases">
        <title>Genomic investigation of the strawberry pathogen Phytophthora fragariae indicates pathogenicity is determined by transcriptional variation in three key races.</title>
        <authorList>
            <person name="Adams T.M."/>
            <person name="Armitage A.D."/>
            <person name="Sobczyk M.K."/>
            <person name="Bates H.J."/>
            <person name="Dunwell J.M."/>
            <person name="Nellist C.F."/>
            <person name="Harrison R.J."/>
        </authorList>
    </citation>
    <scope>NUCLEOTIDE SEQUENCE [LARGE SCALE GENOMIC DNA]</scope>
    <source>
        <strain evidence="8 10">NOV-5</strain>
        <strain evidence="7 9">NOV-9</strain>
    </source>
</reference>
<protein>
    <recommendedName>
        <fullName evidence="6">PDZ domain-containing protein</fullName>
    </recommendedName>
</protein>
<feature type="region of interest" description="Disordered" evidence="5">
    <location>
        <begin position="918"/>
        <end position="941"/>
    </location>
</feature>
<keyword evidence="2" id="KW-0813">Transport</keyword>
<feature type="region of interest" description="Disordered" evidence="5">
    <location>
        <begin position="1095"/>
        <end position="1125"/>
    </location>
</feature>
<feature type="compositionally biased region" description="Polar residues" evidence="5">
    <location>
        <begin position="1699"/>
        <end position="1711"/>
    </location>
</feature>
<feature type="domain" description="PDZ" evidence="6">
    <location>
        <begin position="3337"/>
        <end position="3388"/>
    </location>
</feature>
<gene>
    <name evidence="8" type="ORF">PF006_g4312</name>
    <name evidence="7" type="ORF">PF009_g5609</name>
</gene>
<feature type="region of interest" description="Disordered" evidence="5">
    <location>
        <begin position="3302"/>
        <end position="3327"/>
    </location>
</feature>
<evidence type="ECO:0000313" key="9">
    <source>
        <dbReference type="Proteomes" id="UP000429523"/>
    </source>
</evidence>
<dbReference type="PANTHER" id="PTHR16166:SF93">
    <property type="entry name" value="INTERMEMBRANE LIPID TRANSFER PROTEIN VPS13"/>
    <property type="match status" value="1"/>
</dbReference>
<evidence type="ECO:0000256" key="1">
    <source>
        <dbReference type="ARBA" id="ARBA00006545"/>
    </source>
</evidence>
<dbReference type="InterPro" id="IPR001478">
    <property type="entry name" value="PDZ"/>
</dbReference>
<dbReference type="PANTHER" id="PTHR16166">
    <property type="entry name" value="VACUOLAR PROTEIN SORTING-ASSOCIATED PROTEIN VPS13"/>
    <property type="match status" value="1"/>
</dbReference>
<accession>A0A6A3FF87</accession>
<dbReference type="Gene3D" id="2.30.42.10">
    <property type="match status" value="1"/>
</dbReference>
<evidence type="ECO:0000256" key="3">
    <source>
        <dbReference type="ARBA" id="ARBA00023055"/>
    </source>
</evidence>
<feature type="region of interest" description="Disordered" evidence="5">
    <location>
        <begin position="1699"/>
        <end position="1727"/>
    </location>
</feature>
<evidence type="ECO:0000259" key="6">
    <source>
        <dbReference type="PROSITE" id="PS50106"/>
    </source>
</evidence>
<dbReference type="GO" id="GO:0045053">
    <property type="term" value="P:protein retention in Golgi apparatus"/>
    <property type="evidence" value="ECO:0007669"/>
    <property type="project" value="TreeGrafter"/>
</dbReference>
<dbReference type="InterPro" id="IPR009543">
    <property type="entry name" value="VPS13_VAB"/>
</dbReference>
<feature type="region of interest" description="Disordered" evidence="5">
    <location>
        <begin position="370"/>
        <end position="395"/>
    </location>
</feature>
<dbReference type="SMART" id="SM00228">
    <property type="entry name" value="PDZ"/>
    <property type="match status" value="1"/>
</dbReference>
<dbReference type="Pfam" id="PF12624">
    <property type="entry name" value="VPS13_N"/>
    <property type="match status" value="1"/>
</dbReference>
<name>A0A6A3FF87_9STRA</name>